<proteinExistence type="predicted"/>
<keyword evidence="1" id="KW-0472">Membrane</keyword>
<evidence type="ECO:0008006" key="4">
    <source>
        <dbReference type="Google" id="ProtNLM"/>
    </source>
</evidence>
<dbReference type="Proteomes" id="UP000003162">
    <property type="component" value="Unassembled WGS sequence"/>
</dbReference>
<organism evidence="2 3">
    <name type="scientific">Parvimonas micra ATCC 33270</name>
    <dbReference type="NCBI Taxonomy" id="411465"/>
    <lineage>
        <taxon>Bacteria</taxon>
        <taxon>Bacillati</taxon>
        <taxon>Bacillota</taxon>
        <taxon>Tissierellia</taxon>
        <taxon>Tissierellales</taxon>
        <taxon>Peptoniphilaceae</taxon>
        <taxon>Parvimonas</taxon>
    </lineage>
</organism>
<evidence type="ECO:0000313" key="2">
    <source>
        <dbReference type="EMBL" id="EDP24169.1"/>
    </source>
</evidence>
<feature type="transmembrane region" description="Helical" evidence="1">
    <location>
        <begin position="6"/>
        <end position="24"/>
    </location>
</feature>
<name>A8SKQ6_9FIRM</name>
<keyword evidence="1" id="KW-1133">Transmembrane helix</keyword>
<evidence type="ECO:0000313" key="3">
    <source>
        <dbReference type="Proteomes" id="UP000003162"/>
    </source>
</evidence>
<gene>
    <name evidence="2" type="ORF">PEPMIC_00749</name>
</gene>
<dbReference type="HOGENOM" id="CLU_2288833_0_0_9"/>
<dbReference type="EMBL" id="ABEE02000016">
    <property type="protein sequence ID" value="EDP24169.1"/>
    <property type="molecule type" value="Genomic_DNA"/>
</dbReference>
<dbReference type="AlphaFoldDB" id="A8SKQ6"/>
<protein>
    <recommendedName>
        <fullName evidence="4">EF-hand domain-containing protein</fullName>
    </recommendedName>
</protein>
<accession>A8SKQ6</accession>
<evidence type="ECO:0000256" key="1">
    <source>
        <dbReference type="SAM" id="Phobius"/>
    </source>
</evidence>
<keyword evidence="1" id="KW-0812">Transmembrane</keyword>
<comment type="caution">
    <text evidence="2">The sequence shown here is derived from an EMBL/GenBank/DDBJ whole genome shotgun (WGS) entry which is preliminary data.</text>
</comment>
<reference evidence="2 3" key="2">
    <citation type="submission" date="2007-09" db="EMBL/GenBank/DDBJ databases">
        <authorList>
            <person name="Fulton L."/>
            <person name="Clifton S."/>
            <person name="Fulton B."/>
            <person name="Xu J."/>
            <person name="Minx P."/>
            <person name="Pepin K.H."/>
            <person name="Johnson M."/>
            <person name="Thiruvilangam P."/>
            <person name="Bhonagiri V."/>
            <person name="Nash W.E."/>
            <person name="Mardis E.R."/>
            <person name="Wilson R.K."/>
        </authorList>
    </citation>
    <scope>NUCLEOTIDE SEQUENCE [LARGE SCALE GENOMIC DNA]</scope>
    <source>
        <strain evidence="2 3">ATCC 33270</strain>
    </source>
</reference>
<reference evidence="2 3" key="1">
    <citation type="submission" date="2007-09" db="EMBL/GenBank/DDBJ databases">
        <title>Draft genome sequence of Peptostreptococcus micros (ATCC 33270).</title>
        <authorList>
            <person name="Sudarsanam P."/>
            <person name="Ley R."/>
            <person name="Guruge J."/>
            <person name="Turnbaugh P.J."/>
            <person name="Mahowald M."/>
            <person name="Liep D."/>
            <person name="Gordon J."/>
        </authorList>
    </citation>
    <scope>NUCLEOTIDE SEQUENCE [LARGE SCALE GENOMIC DNA]</scope>
    <source>
        <strain evidence="2 3">ATCC 33270</strain>
    </source>
</reference>
<sequence>MDMNTVAISLSIIGSAVALIKALGKPIRKILKLQENQTNGITCLLRKDILDLVNKANSQGFIYEDEIEELRKLYKNYKDLDGNGIVDRVIDKAFNVPIKNR</sequence>